<sequence length="125" mass="13170">MRQRVTAVPTLNQAHGAREVTKDPQSPFEVPLIGPGTPKMLENDYQVFSGDMLIAPLDGVGKQSLQPLDAIYPVAVRVAGGISIAAASAGPMATTSRTALTTYGVTAPLKAMRLMYASEQMGALR</sequence>
<protein>
    <submittedName>
        <fullName evidence="1">Uncharacterized protein</fullName>
    </submittedName>
</protein>
<dbReference type="EMBL" id="FNNI01000002">
    <property type="protein sequence ID" value="SDW58862.1"/>
    <property type="molecule type" value="Genomic_DNA"/>
</dbReference>
<organism evidence="1 2">
    <name type="scientific">Aidingimonas halophila</name>
    <dbReference type="NCBI Taxonomy" id="574349"/>
    <lineage>
        <taxon>Bacteria</taxon>
        <taxon>Pseudomonadati</taxon>
        <taxon>Pseudomonadota</taxon>
        <taxon>Gammaproteobacteria</taxon>
        <taxon>Oceanospirillales</taxon>
        <taxon>Halomonadaceae</taxon>
        <taxon>Aidingimonas</taxon>
    </lineage>
</organism>
<evidence type="ECO:0000313" key="2">
    <source>
        <dbReference type="Proteomes" id="UP000198500"/>
    </source>
</evidence>
<dbReference type="Proteomes" id="UP000198500">
    <property type="component" value="Unassembled WGS sequence"/>
</dbReference>
<accession>A0A1H2URY6</accession>
<gene>
    <name evidence="1" type="ORF">SAMN05443545_102224</name>
</gene>
<name>A0A1H2URY6_9GAMM</name>
<proteinExistence type="predicted"/>
<keyword evidence="2" id="KW-1185">Reference proteome</keyword>
<evidence type="ECO:0000313" key="1">
    <source>
        <dbReference type="EMBL" id="SDW58862.1"/>
    </source>
</evidence>
<dbReference type="AlphaFoldDB" id="A0A1H2URY6"/>
<reference evidence="1 2" key="1">
    <citation type="submission" date="2016-10" db="EMBL/GenBank/DDBJ databases">
        <authorList>
            <person name="de Groot N.N."/>
        </authorList>
    </citation>
    <scope>NUCLEOTIDE SEQUENCE [LARGE SCALE GENOMIC DNA]</scope>
    <source>
        <strain evidence="1 2">DSM 19219</strain>
    </source>
</reference>